<dbReference type="OrthoDB" id="29853at2759"/>
<dbReference type="PANTHER" id="PTHR12161:SF44">
    <property type="entry name" value="REGULATOR OF VPS4 ACTIVITY IN THE MVB PATHWAY PROTEIN"/>
    <property type="match status" value="1"/>
</dbReference>
<evidence type="ECO:0000313" key="3">
    <source>
        <dbReference type="Proteomes" id="UP000541444"/>
    </source>
</evidence>
<reference evidence="2 3" key="1">
    <citation type="journal article" date="2020" name="IScience">
        <title>Genome Sequencing of the Endangered Kingdonia uniflora (Circaeasteraceae, Ranunculales) Reveals Potential Mechanisms of Evolutionary Specialization.</title>
        <authorList>
            <person name="Sun Y."/>
            <person name="Deng T."/>
            <person name="Zhang A."/>
            <person name="Moore M.J."/>
            <person name="Landis J.B."/>
            <person name="Lin N."/>
            <person name="Zhang H."/>
            <person name="Zhang X."/>
            <person name="Huang J."/>
            <person name="Zhang X."/>
            <person name="Sun H."/>
            <person name="Wang H."/>
        </authorList>
    </citation>
    <scope>NUCLEOTIDE SEQUENCE [LARGE SCALE GENOMIC DNA]</scope>
    <source>
        <strain evidence="2">TB1705</strain>
        <tissue evidence="2">Leaf</tissue>
    </source>
</reference>
<dbReference type="Gene3D" id="1.20.1260.60">
    <property type="entry name" value="Vacuolar protein sorting-associated protein Ist1"/>
    <property type="match status" value="1"/>
</dbReference>
<dbReference type="AlphaFoldDB" id="A0A7J7N7R2"/>
<dbReference type="Pfam" id="PF03398">
    <property type="entry name" value="Ist1"/>
    <property type="match status" value="1"/>
</dbReference>
<sequence length="128" mass="14900">MWGDGVCFYPIKCISHAWDIRVYGLDFIALVIQGDELWRRNWNCPNYVDEVVSSLLYASGRFGDLPELYKLCKVLKDCYGNIFVKTTVDLLPGNLVNIELTEKLHMEVILPFNAKYKLMNQITRDYDI</sequence>
<organism evidence="2 3">
    <name type="scientific">Kingdonia uniflora</name>
    <dbReference type="NCBI Taxonomy" id="39325"/>
    <lineage>
        <taxon>Eukaryota</taxon>
        <taxon>Viridiplantae</taxon>
        <taxon>Streptophyta</taxon>
        <taxon>Embryophyta</taxon>
        <taxon>Tracheophyta</taxon>
        <taxon>Spermatophyta</taxon>
        <taxon>Magnoliopsida</taxon>
        <taxon>Ranunculales</taxon>
        <taxon>Circaeasteraceae</taxon>
        <taxon>Kingdonia</taxon>
    </lineage>
</organism>
<accession>A0A7J7N7R2</accession>
<dbReference type="GO" id="GO:0015031">
    <property type="term" value="P:protein transport"/>
    <property type="evidence" value="ECO:0007669"/>
    <property type="project" value="InterPro"/>
</dbReference>
<evidence type="ECO:0000313" key="2">
    <source>
        <dbReference type="EMBL" id="KAF6163123.1"/>
    </source>
</evidence>
<comment type="caution">
    <text evidence="2">The sequence shown here is derived from an EMBL/GenBank/DDBJ whole genome shotgun (WGS) entry which is preliminary data.</text>
</comment>
<dbReference type="EMBL" id="JACGCM010000999">
    <property type="protein sequence ID" value="KAF6163123.1"/>
    <property type="molecule type" value="Genomic_DNA"/>
</dbReference>
<dbReference type="InterPro" id="IPR005061">
    <property type="entry name" value="Ist1"/>
</dbReference>
<dbReference type="PANTHER" id="PTHR12161">
    <property type="entry name" value="IST1 FAMILY MEMBER"/>
    <property type="match status" value="1"/>
</dbReference>
<gene>
    <name evidence="2" type="ORF">GIB67_024987</name>
</gene>
<keyword evidence="3" id="KW-1185">Reference proteome</keyword>
<protein>
    <submittedName>
        <fullName evidence="2">Uncharacterized protein</fullName>
    </submittedName>
</protein>
<comment type="similarity">
    <text evidence="1">Belongs to the IST1 family.</text>
</comment>
<dbReference type="InterPro" id="IPR042277">
    <property type="entry name" value="IST1-like"/>
</dbReference>
<name>A0A7J7N7R2_9MAGN</name>
<dbReference type="Proteomes" id="UP000541444">
    <property type="component" value="Unassembled WGS sequence"/>
</dbReference>
<proteinExistence type="inferred from homology"/>
<evidence type="ECO:0000256" key="1">
    <source>
        <dbReference type="ARBA" id="ARBA00005536"/>
    </source>
</evidence>